<dbReference type="Proteomes" id="UP001530400">
    <property type="component" value="Unassembled WGS sequence"/>
</dbReference>
<organism evidence="1 2">
    <name type="scientific">Cyclotella atomus</name>
    <dbReference type="NCBI Taxonomy" id="382360"/>
    <lineage>
        <taxon>Eukaryota</taxon>
        <taxon>Sar</taxon>
        <taxon>Stramenopiles</taxon>
        <taxon>Ochrophyta</taxon>
        <taxon>Bacillariophyta</taxon>
        <taxon>Coscinodiscophyceae</taxon>
        <taxon>Thalassiosirophycidae</taxon>
        <taxon>Stephanodiscales</taxon>
        <taxon>Stephanodiscaceae</taxon>
        <taxon>Cyclotella</taxon>
    </lineage>
</organism>
<dbReference type="EMBL" id="JALLPJ020001418">
    <property type="protein sequence ID" value="KAL3764514.1"/>
    <property type="molecule type" value="Genomic_DNA"/>
</dbReference>
<proteinExistence type="predicted"/>
<protein>
    <submittedName>
        <fullName evidence="1">Uncharacterized protein</fullName>
    </submittedName>
</protein>
<sequence>MALNSLHFMEMFVGVKNSAEIKTYTQYAQQLSLADLPIEDDTSENTILSWTAKLIPGIFKRRKNAVQEEDANVTKKSLLQCPQSQFKSSPCPKHETVAEYVGQLWFLNKNGIRFRETIKIVAISSDGRSSTVECNTEYHNGSKWIRCSRIICELTSHAHDGDRSLQHHKEALRVEMTLDCELFVWLPLPHAAKQGVMNKISSVFESVALEFFDAN</sequence>
<keyword evidence="2" id="KW-1185">Reference proteome</keyword>
<comment type="caution">
    <text evidence="1">The sequence shown here is derived from an EMBL/GenBank/DDBJ whole genome shotgun (WGS) entry which is preliminary data.</text>
</comment>
<reference evidence="1 2" key="1">
    <citation type="submission" date="2024-10" db="EMBL/GenBank/DDBJ databases">
        <title>Updated reference genomes for cyclostephanoid diatoms.</title>
        <authorList>
            <person name="Roberts W.R."/>
            <person name="Alverson A.J."/>
        </authorList>
    </citation>
    <scope>NUCLEOTIDE SEQUENCE [LARGE SCALE GENOMIC DNA]</scope>
    <source>
        <strain evidence="1 2">AJA010-31</strain>
    </source>
</reference>
<gene>
    <name evidence="1" type="ORF">ACHAWO_007031</name>
</gene>
<evidence type="ECO:0000313" key="1">
    <source>
        <dbReference type="EMBL" id="KAL3764514.1"/>
    </source>
</evidence>
<name>A0ABD3MKP9_9STRA</name>
<evidence type="ECO:0000313" key="2">
    <source>
        <dbReference type="Proteomes" id="UP001530400"/>
    </source>
</evidence>
<dbReference type="AlphaFoldDB" id="A0ABD3MKP9"/>
<accession>A0ABD3MKP9</accession>